<dbReference type="PANTHER" id="PTHR43877">
    <property type="entry name" value="AMINOALKYLPHOSPHONATE N-ACETYLTRANSFERASE-RELATED-RELATED"/>
    <property type="match status" value="1"/>
</dbReference>
<dbReference type="InterPro" id="IPR050832">
    <property type="entry name" value="Bact_Acetyltransf"/>
</dbReference>
<keyword evidence="5" id="KW-1185">Reference proteome</keyword>
<dbReference type="Gene3D" id="3.40.630.30">
    <property type="match status" value="1"/>
</dbReference>
<dbReference type="RefSeq" id="WP_311671405.1">
    <property type="nucleotide sequence ID" value="NZ_JAVREQ010000001.1"/>
</dbReference>
<evidence type="ECO:0000256" key="2">
    <source>
        <dbReference type="ARBA" id="ARBA00023315"/>
    </source>
</evidence>
<evidence type="ECO:0000259" key="3">
    <source>
        <dbReference type="PROSITE" id="PS51186"/>
    </source>
</evidence>
<proteinExistence type="predicted"/>
<organism evidence="4 5">
    <name type="scientific">Streptomyces hazeniae</name>
    <dbReference type="NCBI Taxonomy" id="3075538"/>
    <lineage>
        <taxon>Bacteria</taxon>
        <taxon>Bacillati</taxon>
        <taxon>Actinomycetota</taxon>
        <taxon>Actinomycetes</taxon>
        <taxon>Kitasatosporales</taxon>
        <taxon>Streptomycetaceae</taxon>
        <taxon>Streptomyces</taxon>
    </lineage>
</organism>
<sequence>MRIRQVAGAHPDAEALRAGQRAEIAALCDRPDSEPGTPPTAADVVAFFVAWDDDARPVGCGGLRALGDGIGDVKRMYVVPEARGTGVADGVLTALEEGARGQGWSALRLETGDGQPAAVRFYERSGYRRIPNFGAYAGVDGSWCFERRLDAVRACPSPCTG</sequence>
<dbReference type="PANTHER" id="PTHR43877:SF2">
    <property type="entry name" value="AMINOALKYLPHOSPHONATE N-ACETYLTRANSFERASE-RELATED"/>
    <property type="match status" value="1"/>
</dbReference>
<dbReference type="CDD" id="cd04301">
    <property type="entry name" value="NAT_SF"/>
    <property type="match status" value="1"/>
</dbReference>
<dbReference type="Pfam" id="PF00583">
    <property type="entry name" value="Acetyltransf_1"/>
    <property type="match status" value="1"/>
</dbReference>
<accession>A0ABU2NMY2</accession>
<dbReference type="InterPro" id="IPR000182">
    <property type="entry name" value="GNAT_dom"/>
</dbReference>
<dbReference type="EMBL" id="JAVREQ010000001">
    <property type="protein sequence ID" value="MDT0377417.1"/>
    <property type="molecule type" value="Genomic_DNA"/>
</dbReference>
<keyword evidence="1" id="KW-0808">Transferase</keyword>
<name>A0ABU2NMY2_9ACTN</name>
<comment type="caution">
    <text evidence="4">The sequence shown here is derived from an EMBL/GenBank/DDBJ whole genome shotgun (WGS) entry which is preliminary data.</text>
</comment>
<protein>
    <submittedName>
        <fullName evidence="4">GNAT family N-acetyltransferase</fullName>
    </submittedName>
</protein>
<dbReference type="InterPro" id="IPR016181">
    <property type="entry name" value="Acyl_CoA_acyltransferase"/>
</dbReference>
<dbReference type="PROSITE" id="PS51186">
    <property type="entry name" value="GNAT"/>
    <property type="match status" value="1"/>
</dbReference>
<gene>
    <name evidence="4" type="ORF">RM572_01335</name>
</gene>
<dbReference type="Proteomes" id="UP001183414">
    <property type="component" value="Unassembled WGS sequence"/>
</dbReference>
<evidence type="ECO:0000256" key="1">
    <source>
        <dbReference type="ARBA" id="ARBA00022679"/>
    </source>
</evidence>
<feature type="domain" description="N-acetyltransferase" evidence="3">
    <location>
        <begin position="1"/>
        <end position="150"/>
    </location>
</feature>
<keyword evidence="2" id="KW-0012">Acyltransferase</keyword>
<reference evidence="5" key="1">
    <citation type="submission" date="2023-07" db="EMBL/GenBank/DDBJ databases">
        <title>30 novel species of actinomycetes from the DSMZ collection.</title>
        <authorList>
            <person name="Nouioui I."/>
        </authorList>
    </citation>
    <scope>NUCLEOTIDE SEQUENCE [LARGE SCALE GENOMIC DNA]</scope>
    <source>
        <strain evidence="5">DSM 42041</strain>
    </source>
</reference>
<evidence type="ECO:0000313" key="5">
    <source>
        <dbReference type="Proteomes" id="UP001183414"/>
    </source>
</evidence>
<evidence type="ECO:0000313" key="4">
    <source>
        <dbReference type="EMBL" id="MDT0377417.1"/>
    </source>
</evidence>
<dbReference type="SUPFAM" id="SSF55729">
    <property type="entry name" value="Acyl-CoA N-acyltransferases (Nat)"/>
    <property type="match status" value="1"/>
</dbReference>